<proteinExistence type="predicted"/>
<reference evidence="1" key="1">
    <citation type="submission" date="2020-10" db="EMBL/GenBank/DDBJ databases">
        <authorList>
            <person name="Gilroy R."/>
        </authorList>
    </citation>
    <scope>NUCLEOTIDE SEQUENCE</scope>
    <source>
        <strain evidence="1">6276</strain>
    </source>
</reference>
<protein>
    <submittedName>
        <fullName evidence="1">Type II secretion system protein</fullName>
    </submittedName>
</protein>
<dbReference type="SUPFAM" id="SSF54523">
    <property type="entry name" value="Pili subunits"/>
    <property type="match status" value="1"/>
</dbReference>
<gene>
    <name evidence="1" type="ORF">IAC10_04170</name>
</gene>
<reference evidence="1" key="2">
    <citation type="journal article" date="2021" name="PeerJ">
        <title>Extensive microbial diversity within the chicken gut microbiome revealed by metagenomics and culture.</title>
        <authorList>
            <person name="Gilroy R."/>
            <person name="Ravi A."/>
            <person name="Getino M."/>
            <person name="Pursley I."/>
            <person name="Horton D.L."/>
            <person name="Alikhan N.F."/>
            <person name="Baker D."/>
            <person name="Gharbi K."/>
            <person name="Hall N."/>
            <person name="Watson M."/>
            <person name="Adriaenssens E.M."/>
            <person name="Foster-Nyarko E."/>
            <person name="Jarju S."/>
            <person name="Secka A."/>
            <person name="Antonio M."/>
            <person name="Oren A."/>
            <person name="Chaudhuri R.R."/>
            <person name="La Ragione R."/>
            <person name="Hildebrand F."/>
            <person name="Pallen M.J."/>
        </authorList>
    </citation>
    <scope>NUCLEOTIDE SEQUENCE</scope>
    <source>
        <strain evidence="1">6276</strain>
    </source>
</reference>
<dbReference type="Proteomes" id="UP000823928">
    <property type="component" value="Unassembled WGS sequence"/>
</dbReference>
<dbReference type="EMBL" id="DVIU01000086">
    <property type="protein sequence ID" value="HIS35809.1"/>
    <property type="molecule type" value="Genomic_DNA"/>
</dbReference>
<organism evidence="1 2">
    <name type="scientific">Candidatus Scatousia excrementigallinarum</name>
    <dbReference type="NCBI Taxonomy" id="2840935"/>
    <lineage>
        <taxon>Bacteria</taxon>
        <taxon>Candidatus Scatousia</taxon>
    </lineage>
</organism>
<evidence type="ECO:0000313" key="2">
    <source>
        <dbReference type="Proteomes" id="UP000823928"/>
    </source>
</evidence>
<sequence length="207" mass="23063">MLITLGIIGVVAAMTLPSLTGKYQQKVLESQFKKAYANIQTAINKVNSENGAPYECYTLVNGDGYSFAQCDIFWPKVLEEYKSSKFCESYDYSCRPHYKTKGEVLSAGGTIKNQSCSHPIGSMQGYNLNDGSTLYLYKNPDEKGFNTHTSLYFGIDVNGKKGPNKWGYDLFYLNLYKRNEKSAVLGLTAVCELIEKGGQSAEEIMLK</sequence>
<evidence type="ECO:0000313" key="1">
    <source>
        <dbReference type="EMBL" id="HIS35809.1"/>
    </source>
</evidence>
<comment type="caution">
    <text evidence="1">The sequence shown here is derived from an EMBL/GenBank/DDBJ whole genome shotgun (WGS) entry which is preliminary data.</text>
</comment>
<dbReference type="InterPro" id="IPR045584">
    <property type="entry name" value="Pilin-like"/>
</dbReference>
<accession>A0A9D1JMT0</accession>
<dbReference type="AlphaFoldDB" id="A0A9D1JMT0"/>
<dbReference type="Gene3D" id="3.30.700.10">
    <property type="entry name" value="Glycoprotein, Type 4 Pilin"/>
    <property type="match status" value="1"/>
</dbReference>
<name>A0A9D1JMT0_9BACT</name>